<reference evidence="3" key="1">
    <citation type="submission" date="2020-10" db="EMBL/GenBank/DDBJ databases">
        <authorList>
            <person name="Han B."/>
            <person name="Lu T."/>
            <person name="Zhao Q."/>
            <person name="Huang X."/>
            <person name="Zhao Y."/>
        </authorList>
    </citation>
    <scope>NUCLEOTIDE SEQUENCE</scope>
</reference>
<keyword evidence="4" id="KW-1185">Reference proteome</keyword>
<feature type="region of interest" description="Disordered" evidence="1">
    <location>
        <begin position="18"/>
        <end position="54"/>
    </location>
</feature>
<protein>
    <submittedName>
        <fullName evidence="3">Uncharacterized protein</fullName>
    </submittedName>
</protein>
<organism evidence="3 4">
    <name type="scientific">Miscanthus lutarioriparius</name>
    <dbReference type="NCBI Taxonomy" id="422564"/>
    <lineage>
        <taxon>Eukaryota</taxon>
        <taxon>Viridiplantae</taxon>
        <taxon>Streptophyta</taxon>
        <taxon>Embryophyta</taxon>
        <taxon>Tracheophyta</taxon>
        <taxon>Spermatophyta</taxon>
        <taxon>Magnoliopsida</taxon>
        <taxon>Liliopsida</taxon>
        <taxon>Poales</taxon>
        <taxon>Poaceae</taxon>
        <taxon>PACMAD clade</taxon>
        <taxon>Panicoideae</taxon>
        <taxon>Andropogonodae</taxon>
        <taxon>Andropogoneae</taxon>
        <taxon>Saccharinae</taxon>
        <taxon>Miscanthus</taxon>
    </lineage>
</organism>
<feature type="compositionally biased region" description="Polar residues" evidence="1">
    <location>
        <begin position="20"/>
        <end position="29"/>
    </location>
</feature>
<comment type="caution">
    <text evidence="3">The sequence shown here is derived from an EMBL/GenBank/DDBJ whole genome shotgun (WGS) entry which is preliminary data.</text>
</comment>
<sequence>MALFVPLLLVLLLASGGGQANTDELSTSRRAVPGPSPPKGYEPPEGPPAATTGGHGTIKIGPCFPNNGTGNALSCLELCTSKGYTGGHCDVLPGDLPGDCYCFTS</sequence>
<dbReference type="EMBL" id="CAJGYO010000007">
    <property type="protein sequence ID" value="CAD6248009.1"/>
    <property type="molecule type" value="Genomic_DNA"/>
</dbReference>
<evidence type="ECO:0000313" key="4">
    <source>
        <dbReference type="Proteomes" id="UP000604825"/>
    </source>
</evidence>
<feature type="chain" id="PRO_5033045377" evidence="2">
    <location>
        <begin position="21"/>
        <end position="105"/>
    </location>
</feature>
<proteinExistence type="predicted"/>
<feature type="compositionally biased region" description="Pro residues" evidence="1">
    <location>
        <begin position="34"/>
        <end position="47"/>
    </location>
</feature>
<evidence type="ECO:0000256" key="1">
    <source>
        <dbReference type="SAM" id="MobiDB-lite"/>
    </source>
</evidence>
<dbReference type="AlphaFoldDB" id="A0A811PKS6"/>
<keyword evidence="2" id="KW-0732">Signal</keyword>
<evidence type="ECO:0000313" key="3">
    <source>
        <dbReference type="EMBL" id="CAD6248009.1"/>
    </source>
</evidence>
<dbReference type="Proteomes" id="UP000604825">
    <property type="component" value="Unassembled WGS sequence"/>
</dbReference>
<name>A0A811PKS6_9POAL</name>
<accession>A0A811PKS6</accession>
<evidence type="ECO:0000256" key="2">
    <source>
        <dbReference type="SAM" id="SignalP"/>
    </source>
</evidence>
<gene>
    <name evidence="3" type="ORF">NCGR_LOCUS32177</name>
</gene>
<feature type="signal peptide" evidence="2">
    <location>
        <begin position="1"/>
        <end position="20"/>
    </location>
</feature>